<feature type="compositionally biased region" description="Low complexity" evidence="1">
    <location>
        <begin position="481"/>
        <end position="493"/>
    </location>
</feature>
<feature type="compositionally biased region" description="Low complexity" evidence="1">
    <location>
        <begin position="70"/>
        <end position="81"/>
    </location>
</feature>
<dbReference type="Proteomes" id="UP001063166">
    <property type="component" value="Unassembled WGS sequence"/>
</dbReference>
<feature type="compositionally biased region" description="Pro residues" evidence="1">
    <location>
        <begin position="447"/>
        <end position="456"/>
    </location>
</feature>
<gene>
    <name evidence="2" type="ORF">LshimejAT787_0302170</name>
</gene>
<comment type="caution">
    <text evidence="2">The sequence shown here is derived from an EMBL/GenBank/DDBJ whole genome shotgun (WGS) entry which is preliminary data.</text>
</comment>
<reference evidence="2" key="1">
    <citation type="submission" date="2022-07" db="EMBL/GenBank/DDBJ databases">
        <title>The genome of Lyophyllum shimeji provides insight into the initial evolution of ectomycorrhizal fungal genome.</title>
        <authorList>
            <person name="Kobayashi Y."/>
            <person name="Shibata T."/>
            <person name="Hirakawa H."/>
            <person name="Shigenobu S."/>
            <person name="Nishiyama T."/>
            <person name="Yamada A."/>
            <person name="Hasebe M."/>
            <person name="Kawaguchi M."/>
        </authorList>
    </citation>
    <scope>NUCLEOTIDE SEQUENCE</scope>
    <source>
        <strain evidence="2">AT787</strain>
    </source>
</reference>
<keyword evidence="3" id="KW-1185">Reference proteome</keyword>
<accession>A0A9P3PI86</accession>
<feature type="compositionally biased region" description="Low complexity" evidence="1">
    <location>
        <begin position="171"/>
        <end position="187"/>
    </location>
</feature>
<organism evidence="2 3">
    <name type="scientific">Lyophyllum shimeji</name>
    <name type="common">Hon-shimeji</name>
    <name type="synonym">Tricholoma shimeji</name>
    <dbReference type="NCBI Taxonomy" id="47721"/>
    <lineage>
        <taxon>Eukaryota</taxon>
        <taxon>Fungi</taxon>
        <taxon>Dikarya</taxon>
        <taxon>Basidiomycota</taxon>
        <taxon>Agaricomycotina</taxon>
        <taxon>Agaricomycetes</taxon>
        <taxon>Agaricomycetidae</taxon>
        <taxon>Agaricales</taxon>
        <taxon>Tricholomatineae</taxon>
        <taxon>Lyophyllaceae</taxon>
        <taxon>Lyophyllum</taxon>
    </lineage>
</organism>
<evidence type="ECO:0000256" key="1">
    <source>
        <dbReference type="SAM" id="MobiDB-lite"/>
    </source>
</evidence>
<feature type="compositionally biased region" description="Low complexity" evidence="1">
    <location>
        <begin position="1"/>
        <end position="17"/>
    </location>
</feature>
<feature type="compositionally biased region" description="Basic and acidic residues" evidence="1">
    <location>
        <begin position="29"/>
        <end position="40"/>
    </location>
</feature>
<feature type="compositionally biased region" description="Polar residues" evidence="1">
    <location>
        <begin position="244"/>
        <end position="258"/>
    </location>
</feature>
<proteinExistence type="predicted"/>
<feature type="compositionally biased region" description="Acidic residues" evidence="1">
    <location>
        <begin position="769"/>
        <end position="785"/>
    </location>
</feature>
<feature type="region of interest" description="Disordered" evidence="1">
    <location>
        <begin position="134"/>
        <end position="224"/>
    </location>
</feature>
<feature type="compositionally biased region" description="Low complexity" evidence="1">
    <location>
        <begin position="359"/>
        <end position="377"/>
    </location>
</feature>
<name>A0A9P3PI86_LYOSH</name>
<sequence>MSSTFPSDSSSSRTWWSLTPKQAHLAPQDARRPYSSDRSSRSGGLNSLAAALGFKSKKHPALAIQDPHFSTSRSTAPTPATIDNKFTNRPPSKSVSSTRSRGDSFGPRTPVDIRQDGRQSLLTLSDIDPFAVRALTSPPRTPEFNRLSNYSNSSNPDFVSKGAEPMLDRVSYASSSSHSNFHGSEPSPLSQLTQDMSVSLSPRKPKTKKSTGSLRRKESPVAADQLFGSVWETLPLANKPVMSKSGSSTTLTDMSRLSQPEAAPASRPPMRARGMTDTGPVQRSGFLSSEAAPPSIPATHQSSNSFRTSQTTSPRVIIRQPSVSRIGLPPSAPPRHELPPPPLPPDRRPKADDFEVMVSLSTGSESSSSLSFASSVSSHREVLYSQTYSPRKKERNALERSFSSKAEVEGPGNIFSGAPQPSGARTLKKAVSHQSLGRRAQSANGHTPPPEPPLPAKAPRKQRSFHQSKAPIPVVPPPSLPTSSTGSQLSSPANEVRPASEQRRGSAGGLSLPGRKRLFSGSNGRRPSTSQCIFPDDDSRSTFSVRSDPDESTGIPLFKPTGQPLSPTASTSFWDEPSHEQVPSSPRLAGYEYMPQQILSPEEMAKLEASVEESSSQRRKRGLSILSASTTMTSEAEDESASGGGPSPLSADSANRAANPSLGRSNSLMQKGLTVRLRLSLRPSTSQASMASPSTSEPTTPKSTPTTPSITSLPPPPRRSRPRPAFVPDDAPAIMPLPPPPGRKYVRPKMSFEVALHRRSIMRKPSFLEIDDDTDEKDTDVESPEEPLGGSFLDFARESFDTVRSSSE</sequence>
<feature type="compositionally biased region" description="Polar residues" evidence="1">
    <location>
        <begin position="682"/>
        <end position="691"/>
    </location>
</feature>
<feature type="region of interest" description="Disordered" evidence="1">
    <location>
        <begin position="63"/>
        <end position="117"/>
    </location>
</feature>
<evidence type="ECO:0000313" key="2">
    <source>
        <dbReference type="EMBL" id="GLB35929.1"/>
    </source>
</evidence>
<feature type="compositionally biased region" description="Polar residues" evidence="1">
    <location>
        <begin position="298"/>
        <end position="314"/>
    </location>
</feature>
<dbReference type="OrthoDB" id="3195323at2759"/>
<feature type="compositionally biased region" description="Polar residues" evidence="1">
    <location>
        <begin position="188"/>
        <end position="200"/>
    </location>
</feature>
<dbReference type="AlphaFoldDB" id="A0A9P3PI86"/>
<feature type="compositionally biased region" description="Low complexity" evidence="1">
    <location>
        <begin position="260"/>
        <end position="273"/>
    </location>
</feature>
<feature type="region of interest" description="Disordered" evidence="1">
    <location>
        <begin position="767"/>
        <end position="792"/>
    </location>
</feature>
<evidence type="ECO:0000313" key="3">
    <source>
        <dbReference type="Proteomes" id="UP001063166"/>
    </source>
</evidence>
<feature type="region of interest" description="Disordered" evidence="1">
    <location>
        <begin position="237"/>
        <end position="746"/>
    </location>
</feature>
<feature type="compositionally biased region" description="Polar residues" evidence="1">
    <location>
        <begin position="520"/>
        <end position="532"/>
    </location>
</feature>
<dbReference type="EMBL" id="BRPK01000003">
    <property type="protein sequence ID" value="GLB35929.1"/>
    <property type="molecule type" value="Genomic_DNA"/>
</dbReference>
<feature type="compositionally biased region" description="Polar residues" evidence="1">
    <location>
        <begin position="563"/>
        <end position="573"/>
    </location>
</feature>
<feature type="compositionally biased region" description="Polar residues" evidence="1">
    <location>
        <begin position="84"/>
        <end position="99"/>
    </location>
</feature>
<protein>
    <submittedName>
        <fullName evidence="2">Uncharacterized protein</fullName>
    </submittedName>
</protein>
<feature type="region of interest" description="Disordered" evidence="1">
    <location>
        <begin position="1"/>
        <end position="45"/>
    </location>
</feature>
<feature type="compositionally biased region" description="Polar residues" evidence="1">
    <location>
        <begin position="146"/>
        <end position="157"/>
    </location>
</feature>
<feature type="compositionally biased region" description="Low complexity" evidence="1">
    <location>
        <begin position="692"/>
        <end position="712"/>
    </location>
</feature>
<feature type="compositionally biased region" description="Polar residues" evidence="1">
    <location>
        <begin position="656"/>
        <end position="669"/>
    </location>
</feature>